<feature type="region of interest" description="Disordered" evidence="1">
    <location>
        <begin position="1"/>
        <end position="33"/>
    </location>
</feature>
<name>A0ABR4RI78_BORBO</name>
<evidence type="ECO:0000313" key="2">
    <source>
        <dbReference type="EMBL" id="KCV36716.1"/>
    </source>
</evidence>
<gene>
    <name evidence="2" type="ORF">L490_4111</name>
</gene>
<dbReference type="Proteomes" id="UP000025756">
    <property type="component" value="Unassembled WGS sequence"/>
</dbReference>
<reference evidence="2 3" key="1">
    <citation type="submission" date="2014-03" db="EMBL/GenBank/DDBJ databases">
        <title>Genome sequence of Bordetella bronchiseptica.</title>
        <authorList>
            <person name="Harvill E."/>
            <person name="Goodfield L.L."/>
            <person name="Ivanov Y.V."/>
            <person name="Meyer J.A."/>
            <person name="Muse S.J."/>
            <person name="Jacobs N."/>
            <person name="Bendor L."/>
            <person name="Smallridge W.E."/>
            <person name="Brinkac L.M."/>
            <person name="Sanka R."/>
            <person name="Kim M."/>
            <person name="Losada L."/>
        </authorList>
    </citation>
    <scope>NUCLEOTIDE SEQUENCE [LARGE SCALE GENOMIC DNA]</scope>
    <source>
        <strain evidence="2 3">00-P-2796</strain>
    </source>
</reference>
<proteinExistence type="predicted"/>
<evidence type="ECO:0000313" key="3">
    <source>
        <dbReference type="Proteomes" id="UP000025756"/>
    </source>
</evidence>
<accession>A0ABR4RI78</accession>
<keyword evidence="3" id="KW-1185">Reference proteome</keyword>
<sequence>MRRRSAAPPCARAGDRPSPGHRGGAAAHQYPARNPPFRAALKKRIWLVRFNYFRAPRFFPRVHSMFLQPSYGAKHGKENRTRQTVFRI</sequence>
<evidence type="ECO:0000256" key="1">
    <source>
        <dbReference type="SAM" id="MobiDB-lite"/>
    </source>
</evidence>
<protein>
    <submittedName>
        <fullName evidence="2">Uncharacterized protein</fullName>
    </submittedName>
</protein>
<comment type="caution">
    <text evidence="2">The sequence shown here is derived from an EMBL/GenBank/DDBJ whole genome shotgun (WGS) entry which is preliminary data.</text>
</comment>
<feature type="compositionally biased region" description="Low complexity" evidence="1">
    <location>
        <begin position="1"/>
        <end position="12"/>
    </location>
</feature>
<dbReference type="EMBL" id="JGWH01000051">
    <property type="protein sequence ID" value="KCV36716.1"/>
    <property type="molecule type" value="Genomic_DNA"/>
</dbReference>
<organism evidence="2 3">
    <name type="scientific">Bordetella bronchiseptica 00-P-2796</name>
    <dbReference type="NCBI Taxonomy" id="1331199"/>
    <lineage>
        <taxon>Bacteria</taxon>
        <taxon>Pseudomonadati</taxon>
        <taxon>Pseudomonadota</taxon>
        <taxon>Betaproteobacteria</taxon>
        <taxon>Burkholderiales</taxon>
        <taxon>Alcaligenaceae</taxon>
        <taxon>Bordetella</taxon>
    </lineage>
</organism>